<organism evidence="10 11">
    <name type="scientific">Mesobacillus campisalis</name>
    <dbReference type="NCBI Taxonomy" id="1408103"/>
    <lineage>
        <taxon>Bacteria</taxon>
        <taxon>Bacillati</taxon>
        <taxon>Bacillota</taxon>
        <taxon>Bacilli</taxon>
        <taxon>Bacillales</taxon>
        <taxon>Bacillaceae</taxon>
        <taxon>Mesobacillus</taxon>
    </lineage>
</organism>
<keyword evidence="5 7" id="KW-1133">Transmembrane helix</keyword>
<dbReference type="Proteomes" id="UP000034166">
    <property type="component" value="Unassembled WGS sequence"/>
</dbReference>
<dbReference type="EMBL" id="LAYY01000007">
    <property type="protein sequence ID" value="KKK38569.1"/>
    <property type="molecule type" value="Genomic_DNA"/>
</dbReference>
<accession>A0A0M2SVH5</accession>
<dbReference type="RefSeq" id="WP_046523261.1">
    <property type="nucleotide sequence ID" value="NZ_LAYY01000007.1"/>
</dbReference>
<evidence type="ECO:0000256" key="7">
    <source>
        <dbReference type="SAM" id="Phobius"/>
    </source>
</evidence>
<sequence>MTLAELLIRLLIAFFALVFLARLMGKKEISQMTLFNFVSAMTLGTLGGALLIDPALSILHGVITLAGWSALTLLMGFFDIKSARFRKWLDGEPVIVIKDGKIMEKSMRKVQLDIDSLRTMLREKDVFSMKDVHYAIFEVDGKLSVMKKSGIQNKNRMGQTNGMPDIVYPFPTEVISDGIVNRSNLNKLKLSEDWLEEQLMVLGVPSVSEVFYAEVQQDGSLYIDSRHDYLH</sequence>
<keyword evidence="11" id="KW-1185">Reference proteome</keyword>
<evidence type="ECO:0000259" key="9">
    <source>
        <dbReference type="Pfam" id="PF20730"/>
    </source>
</evidence>
<feature type="transmembrane region" description="Helical" evidence="7">
    <location>
        <begin position="58"/>
        <end position="78"/>
    </location>
</feature>
<dbReference type="Pfam" id="PF20730">
    <property type="entry name" value="YetF_N"/>
    <property type="match status" value="1"/>
</dbReference>
<evidence type="ECO:0000256" key="1">
    <source>
        <dbReference type="ARBA" id="ARBA00004651"/>
    </source>
</evidence>
<comment type="caution">
    <text evidence="10">The sequence shown here is derived from an EMBL/GenBank/DDBJ whole genome shotgun (WGS) entry which is preliminary data.</text>
</comment>
<evidence type="ECO:0000256" key="2">
    <source>
        <dbReference type="ARBA" id="ARBA00006448"/>
    </source>
</evidence>
<dbReference type="Pfam" id="PF04239">
    <property type="entry name" value="DUF421"/>
    <property type="match status" value="1"/>
</dbReference>
<dbReference type="Gene3D" id="3.30.240.20">
    <property type="entry name" value="bsu07140 like domains"/>
    <property type="match status" value="2"/>
</dbReference>
<dbReference type="PANTHER" id="PTHR34582:SF7">
    <property type="entry name" value="UPF0702 TRANSMEMBRANE PROTEIN YDFS"/>
    <property type="match status" value="1"/>
</dbReference>
<feature type="transmembrane region" description="Helical" evidence="7">
    <location>
        <begin position="6"/>
        <end position="25"/>
    </location>
</feature>
<comment type="subcellular location">
    <subcellularLocation>
        <location evidence="1">Cell membrane</location>
        <topology evidence="1">Multi-pass membrane protein</topology>
    </subcellularLocation>
</comment>
<keyword evidence="4 7" id="KW-0812">Transmembrane</keyword>
<keyword evidence="6 7" id="KW-0472">Membrane</keyword>
<evidence type="ECO:0000259" key="8">
    <source>
        <dbReference type="Pfam" id="PF04239"/>
    </source>
</evidence>
<dbReference type="InterPro" id="IPR048454">
    <property type="entry name" value="YetF_N"/>
</dbReference>
<dbReference type="InterPro" id="IPR007353">
    <property type="entry name" value="DUF421"/>
</dbReference>
<dbReference type="GO" id="GO:0005886">
    <property type="term" value="C:plasma membrane"/>
    <property type="evidence" value="ECO:0007669"/>
    <property type="project" value="UniProtKB-SubCell"/>
</dbReference>
<evidence type="ECO:0000313" key="11">
    <source>
        <dbReference type="Proteomes" id="UP000034166"/>
    </source>
</evidence>
<evidence type="ECO:0000313" key="10">
    <source>
        <dbReference type="EMBL" id="KKK38569.1"/>
    </source>
</evidence>
<reference evidence="10 11" key="1">
    <citation type="submission" date="2015-04" db="EMBL/GenBank/DDBJ databases">
        <title>Taxonomic description and genome sequence of Bacillus campisalis sp. nov., a novel member of the genus Bacillus isolated from solar saltern.</title>
        <authorList>
            <person name="Mathan Kumar R."/>
            <person name="Kaur G."/>
            <person name="Kumar A."/>
            <person name="Singh N.K."/>
            <person name="Kaur N."/>
            <person name="Kumar N."/>
            <person name="Mayilraj S."/>
        </authorList>
    </citation>
    <scope>NUCLEOTIDE SEQUENCE [LARGE SCALE GENOMIC DNA]</scope>
    <source>
        <strain evidence="10 11">SA2-6</strain>
    </source>
</reference>
<dbReference type="AlphaFoldDB" id="A0A0M2SVH5"/>
<comment type="similarity">
    <text evidence="2">Belongs to the UPF0702 family.</text>
</comment>
<name>A0A0M2SVH5_9BACI</name>
<feature type="transmembrane region" description="Helical" evidence="7">
    <location>
        <begin position="32"/>
        <end position="52"/>
    </location>
</feature>
<evidence type="ECO:0000256" key="4">
    <source>
        <dbReference type="ARBA" id="ARBA00022692"/>
    </source>
</evidence>
<dbReference type="OrthoDB" id="9778331at2"/>
<evidence type="ECO:0000256" key="6">
    <source>
        <dbReference type="ARBA" id="ARBA00023136"/>
    </source>
</evidence>
<evidence type="ECO:0000256" key="5">
    <source>
        <dbReference type="ARBA" id="ARBA00022989"/>
    </source>
</evidence>
<gene>
    <name evidence="10" type="ORF">WQ57_08195</name>
</gene>
<dbReference type="PANTHER" id="PTHR34582">
    <property type="entry name" value="UPF0702 TRANSMEMBRANE PROTEIN YCAP"/>
    <property type="match status" value="1"/>
</dbReference>
<evidence type="ECO:0000256" key="3">
    <source>
        <dbReference type="ARBA" id="ARBA00022475"/>
    </source>
</evidence>
<keyword evidence="3" id="KW-1003">Cell membrane</keyword>
<dbReference type="InterPro" id="IPR023090">
    <property type="entry name" value="UPF0702_alpha/beta_dom_sf"/>
</dbReference>
<feature type="domain" description="YetF-like N-terminal transmembrane" evidence="9">
    <location>
        <begin position="4"/>
        <end position="76"/>
    </location>
</feature>
<feature type="domain" description="YetF C-terminal" evidence="8">
    <location>
        <begin position="81"/>
        <end position="216"/>
    </location>
</feature>
<protein>
    <submittedName>
        <fullName evidence="10">Membrane protein</fullName>
    </submittedName>
</protein>
<dbReference type="PATRIC" id="fig|1408103.3.peg.1846"/>
<proteinExistence type="inferred from homology"/>